<keyword evidence="5 13" id="KW-0378">Hydrolase</keyword>
<accession>A0A1J4S9Z3</accession>
<dbReference type="GO" id="GO:0003684">
    <property type="term" value="F:damaged DNA binding"/>
    <property type="evidence" value="ECO:0007669"/>
    <property type="project" value="InterPro"/>
</dbReference>
<comment type="function">
    <text evidence="13">Couples transcription and DNA repair by recognizing RNA polymerase (RNAP) stalled at DNA lesions. Mediates ATP-dependent release of RNAP and its truncated transcript from the DNA, and recruitment of nucleotide excision repair machinery to the damaged site.</text>
</comment>
<comment type="subcellular location">
    <subcellularLocation>
        <location evidence="1 13">Cytoplasm</location>
    </subcellularLocation>
</comment>
<dbReference type="SMART" id="SM01058">
    <property type="entry name" value="CarD_TRCF"/>
    <property type="match status" value="1"/>
</dbReference>
<dbReference type="EC" id="3.6.4.-" evidence="13"/>
<keyword evidence="2 13" id="KW-0963">Cytoplasm</keyword>
<dbReference type="Pfam" id="PF03461">
    <property type="entry name" value="TRCF"/>
    <property type="match status" value="1"/>
</dbReference>
<dbReference type="SUPFAM" id="SSF141259">
    <property type="entry name" value="CarD-like"/>
    <property type="match status" value="1"/>
</dbReference>
<dbReference type="Gene3D" id="3.30.2060.10">
    <property type="entry name" value="Penicillin-binding protein 1b domain"/>
    <property type="match status" value="1"/>
</dbReference>
<evidence type="ECO:0000256" key="6">
    <source>
        <dbReference type="ARBA" id="ARBA00022806"/>
    </source>
</evidence>
<dbReference type="PROSITE" id="PS51192">
    <property type="entry name" value="HELICASE_ATP_BIND_1"/>
    <property type="match status" value="1"/>
</dbReference>
<dbReference type="CDD" id="cd17991">
    <property type="entry name" value="DEXHc_TRCF"/>
    <property type="match status" value="1"/>
</dbReference>
<dbReference type="SMART" id="SM00487">
    <property type="entry name" value="DEXDc"/>
    <property type="match status" value="1"/>
</dbReference>
<evidence type="ECO:0000256" key="5">
    <source>
        <dbReference type="ARBA" id="ARBA00022801"/>
    </source>
</evidence>
<dbReference type="FunFam" id="3.40.50.300:FF:000546">
    <property type="entry name" value="Transcription-repair-coupling factor"/>
    <property type="match status" value="1"/>
</dbReference>
<dbReference type="SUPFAM" id="SSF52540">
    <property type="entry name" value="P-loop containing nucleoside triphosphate hydrolases"/>
    <property type="match status" value="4"/>
</dbReference>
<evidence type="ECO:0000256" key="12">
    <source>
        <dbReference type="ARBA" id="ARBA00070128"/>
    </source>
</evidence>
<dbReference type="InterPro" id="IPR027417">
    <property type="entry name" value="P-loop_NTPase"/>
</dbReference>
<protein>
    <recommendedName>
        <fullName evidence="12 13">Transcription-repair-coupling factor</fullName>
        <shortName evidence="13">TRCF</shortName>
        <ecNumber evidence="13">3.6.4.-</ecNumber>
    </recommendedName>
</protein>
<evidence type="ECO:0000256" key="8">
    <source>
        <dbReference type="ARBA" id="ARBA00023125"/>
    </source>
</evidence>
<evidence type="ECO:0000256" key="7">
    <source>
        <dbReference type="ARBA" id="ARBA00022840"/>
    </source>
</evidence>
<keyword evidence="6" id="KW-0347">Helicase</keyword>
<dbReference type="PANTHER" id="PTHR47964">
    <property type="entry name" value="ATP-DEPENDENT DNA HELICASE HOMOLOG RECG, CHLOROPLASTIC"/>
    <property type="match status" value="1"/>
</dbReference>
<comment type="similarity">
    <text evidence="10 13">In the N-terminal section; belongs to the UvrB family.</text>
</comment>
<evidence type="ECO:0000259" key="15">
    <source>
        <dbReference type="PROSITE" id="PS51194"/>
    </source>
</evidence>
<dbReference type="SUPFAM" id="SSF143517">
    <property type="entry name" value="TRCF domain-like"/>
    <property type="match status" value="1"/>
</dbReference>
<dbReference type="HAMAP" id="MF_00969">
    <property type="entry name" value="TRCF"/>
    <property type="match status" value="1"/>
</dbReference>
<evidence type="ECO:0000256" key="9">
    <source>
        <dbReference type="ARBA" id="ARBA00023204"/>
    </source>
</evidence>
<dbReference type="InterPro" id="IPR041471">
    <property type="entry name" value="UvrB_inter"/>
</dbReference>
<dbReference type="Gene3D" id="3.40.50.300">
    <property type="entry name" value="P-loop containing nucleotide triphosphate hydrolases"/>
    <property type="match status" value="2"/>
</dbReference>
<dbReference type="Pfam" id="PF02559">
    <property type="entry name" value="CarD_TRCF_RID"/>
    <property type="match status" value="1"/>
</dbReference>
<feature type="domain" description="Helicase C-terminal" evidence="15">
    <location>
        <begin position="742"/>
        <end position="908"/>
    </location>
</feature>
<keyword evidence="9 13" id="KW-0234">DNA repair</keyword>
<dbReference type="EMBL" id="MNUO01000109">
    <property type="protein sequence ID" value="OIN96159.1"/>
    <property type="molecule type" value="Genomic_DNA"/>
</dbReference>
<keyword evidence="4 13" id="KW-0227">DNA damage</keyword>
<sequence length="1091" mass="124645">MKELVSLIKKTDAFRNLIERLKQPGDIWVSNLWGSAFSCLIAGLYRDGLQGKPHQHEKQSKLCHYIIVVPEEEIEEIREDLVALEVKEILVFSQRESLEGEELSSYSELFSHRISTLLSLIETKGDSPLRPGGLGQSPIIITSPPALSEKLPSPALFKKQIKKIKLGDRIDREKFVHYLTECGYIRSDQVALKGDFSIRGGIIDIYTPVSIDPVRIELLGNKIASIREFDPQSQISTSQINETVIMSAKEFSGQVGKEATLLDYLPAENLVLLREPFQTNSIETKSFETRTAGQKIVHCNPSTVDPLYKPIDFSSQPLQIIPFSDISNKENRISILIEGIKRLQNLKFTLIIMAEYQGQAERMVELLKEYDLYGILITVLNLAHGWIDFHNQLGVIVLKEVFAISKVRRHPAATLSWHLTEGLTKSLPCGVEGLVSGDYVVHINYGIGVFRGVKTIRVEKNLQDSFLIEYADADKLYIPLDQVKMIQKYIGRMDPPPQLNRLGTAQWQGTRKRVKKSIEEYAKELLNLYAWRKSVTGHAFSTDTHWQQEFELGFSYEETSDQLRTTQEVKEDMEKPVPMDRLLCGDVGYGKTEVAMRAAFKTVMDGKQVAVLVPTTILASQHFQTFTERMAPFPIRTEVLSRFKSKIEQKKLIKDLKEGKIEIVIGTHRLIQKDIQFSDLGLLIIDEEQRFGVLQKEYFKKLRKEVDVLTLTATPIPRTLYMSTSGIRDISIIDTPPLERLSIKTFVMEFNPEVIRTAILREMERKGQVFYVHNRIEVLQIHAKRLKNLVPDARMATAHGQMDERELEKIMIKFLNKELDVLVSTDIIGAGLDIANVNTIIITDAQDFGLSQLYQLRGRVGRARYQAYAYIFYNPKLMLTEQSHKRLRAISEFVQLGSGLRLALRDLEIRGAGNILGKEQHGHIQSVGLELYCRMLEESVGELKGEPVREETEPVLNLKVNAYIPDEYVASTEQKTILYKRMVVMKKNEEIKRLRDELRDRYGEIPQPVLNLMEVLEIRMLAKSAGVRSIEVKGNQAIISHNSRTIRIEIPSSDKTLIKVRTCLRQNLVTRNKTSRESRNKEKNFRNLTFL</sequence>
<dbReference type="GO" id="GO:0000716">
    <property type="term" value="P:transcription-coupled nucleotide-excision repair, DNA damage recognition"/>
    <property type="evidence" value="ECO:0007669"/>
    <property type="project" value="UniProtKB-UniRule"/>
</dbReference>
<keyword evidence="3 13" id="KW-0547">Nucleotide-binding</keyword>
<evidence type="ECO:0000256" key="1">
    <source>
        <dbReference type="ARBA" id="ARBA00004496"/>
    </source>
</evidence>
<dbReference type="InterPro" id="IPR036101">
    <property type="entry name" value="CarD-like/TRCF_RID_sf"/>
</dbReference>
<dbReference type="Gene3D" id="3.90.1150.50">
    <property type="entry name" value="Transcription-repair-coupling factor, D7 domain"/>
    <property type="match status" value="1"/>
</dbReference>
<gene>
    <name evidence="13" type="primary">mfd</name>
    <name evidence="16" type="ORF">AUJ66_07210</name>
</gene>
<dbReference type="PROSITE" id="PS51194">
    <property type="entry name" value="HELICASE_CTER"/>
    <property type="match status" value="1"/>
</dbReference>
<dbReference type="InterPro" id="IPR011545">
    <property type="entry name" value="DEAD/DEAH_box_helicase_dom"/>
</dbReference>
<dbReference type="Gene3D" id="3.40.50.11180">
    <property type="match status" value="1"/>
</dbReference>
<name>A0A1J4S9Z3_9BACT</name>
<dbReference type="PANTHER" id="PTHR47964:SF1">
    <property type="entry name" value="ATP-DEPENDENT DNA HELICASE HOMOLOG RECG, CHLOROPLASTIC"/>
    <property type="match status" value="1"/>
</dbReference>
<evidence type="ECO:0000256" key="2">
    <source>
        <dbReference type="ARBA" id="ARBA00022490"/>
    </source>
</evidence>
<dbReference type="Gene3D" id="2.40.10.170">
    <property type="match status" value="1"/>
</dbReference>
<dbReference type="InterPro" id="IPR003711">
    <property type="entry name" value="CarD-like/TRCF_RID"/>
</dbReference>
<dbReference type="Pfam" id="PF00271">
    <property type="entry name" value="Helicase_C"/>
    <property type="match status" value="1"/>
</dbReference>
<dbReference type="NCBIfam" id="TIGR00580">
    <property type="entry name" value="mfd"/>
    <property type="match status" value="1"/>
</dbReference>
<dbReference type="Proteomes" id="UP000182278">
    <property type="component" value="Unassembled WGS sequence"/>
</dbReference>
<dbReference type="Pfam" id="PF17757">
    <property type="entry name" value="UvrB_inter"/>
    <property type="match status" value="1"/>
</dbReference>
<feature type="domain" description="Helicase ATP-binding" evidence="14">
    <location>
        <begin position="572"/>
        <end position="733"/>
    </location>
</feature>
<evidence type="ECO:0000256" key="11">
    <source>
        <dbReference type="ARBA" id="ARBA00061399"/>
    </source>
</evidence>
<dbReference type="SMART" id="SM00982">
    <property type="entry name" value="TRCF"/>
    <property type="match status" value="1"/>
</dbReference>
<dbReference type="InterPro" id="IPR004576">
    <property type="entry name" value="Mfd"/>
</dbReference>
<dbReference type="InterPro" id="IPR005118">
    <property type="entry name" value="TRCF_C"/>
</dbReference>
<dbReference type="SMART" id="SM00490">
    <property type="entry name" value="HELICc"/>
    <property type="match status" value="1"/>
</dbReference>
<dbReference type="GO" id="GO:0006355">
    <property type="term" value="P:regulation of DNA-templated transcription"/>
    <property type="evidence" value="ECO:0007669"/>
    <property type="project" value="UniProtKB-UniRule"/>
</dbReference>
<evidence type="ECO:0000256" key="3">
    <source>
        <dbReference type="ARBA" id="ARBA00022741"/>
    </source>
</evidence>
<dbReference type="InterPro" id="IPR014001">
    <property type="entry name" value="Helicase_ATP-bd"/>
</dbReference>
<dbReference type="InterPro" id="IPR037235">
    <property type="entry name" value="TRCF-like_C_D7"/>
</dbReference>
<comment type="similarity">
    <text evidence="11 13">In the C-terminal section; belongs to the helicase family. RecG subfamily.</text>
</comment>
<evidence type="ECO:0000256" key="4">
    <source>
        <dbReference type="ARBA" id="ARBA00022763"/>
    </source>
</evidence>
<dbReference type="GO" id="GO:0016787">
    <property type="term" value="F:hydrolase activity"/>
    <property type="evidence" value="ECO:0007669"/>
    <property type="project" value="UniProtKB-KW"/>
</dbReference>
<dbReference type="InterPro" id="IPR001650">
    <property type="entry name" value="Helicase_C-like"/>
</dbReference>
<organism evidence="16 17">
    <name type="scientific">Candidatus Desantisbacteria bacterium CG1_02_38_46</name>
    <dbReference type="NCBI Taxonomy" id="1817893"/>
    <lineage>
        <taxon>Bacteria</taxon>
        <taxon>Candidatus Desantisiibacteriota</taxon>
    </lineage>
</organism>
<reference evidence="16 17" key="1">
    <citation type="journal article" date="2016" name="Environ. Microbiol.">
        <title>Genomic resolution of a cold subsurface aquifer community provides metabolic insights for novel microbes adapted to high CO concentrations.</title>
        <authorList>
            <person name="Probst A.J."/>
            <person name="Castelle C.J."/>
            <person name="Singh A."/>
            <person name="Brown C.T."/>
            <person name="Anantharaman K."/>
            <person name="Sharon I."/>
            <person name="Hug L.A."/>
            <person name="Burstein D."/>
            <person name="Emerson J.B."/>
            <person name="Thomas B.C."/>
            <person name="Banfield J.F."/>
        </authorList>
    </citation>
    <scope>NUCLEOTIDE SEQUENCE [LARGE SCALE GENOMIC DNA]</scope>
    <source>
        <strain evidence="16">CG1_02_38_46</strain>
    </source>
</reference>
<evidence type="ECO:0000256" key="13">
    <source>
        <dbReference type="HAMAP-Rule" id="MF_00969"/>
    </source>
</evidence>
<evidence type="ECO:0000313" key="17">
    <source>
        <dbReference type="Proteomes" id="UP000182278"/>
    </source>
</evidence>
<evidence type="ECO:0000256" key="10">
    <source>
        <dbReference type="ARBA" id="ARBA00061104"/>
    </source>
</evidence>
<dbReference type="GO" id="GO:0005524">
    <property type="term" value="F:ATP binding"/>
    <property type="evidence" value="ECO:0007669"/>
    <property type="project" value="UniProtKB-UniRule"/>
</dbReference>
<evidence type="ECO:0000259" key="14">
    <source>
        <dbReference type="PROSITE" id="PS51192"/>
    </source>
</evidence>
<evidence type="ECO:0000313" key="16">
    <source>
        <dbReference type="EMBL" id="OIN96159.1"/>
    </source>
</evidence>
<keyword evidence="7 13" id="KW-0067">ATP-binding</keyword>
<dbReference type="GO" id="GO:0005737">
    <property type="term" value="C:cytoplasm"/>
    <property type="evidence" value="ECO:0007669"/>
    <property type="project" value="UniProtKB-SubCell"/>
</dbReference>
<dbReference type="InterPro" id="IPR047112">
    <property type="entry name" value="RecG/Mfd"/>
</dbReference>
<proteinExistence type="inferred from homology"/>
<dbReference type="Pfam" id="PF00270">
    <property type="entry name" value="DEAD"/>
    <property type="match status" value="1"/>
</dbReference>
<comment type="caution">
    <text evidence="16">The sequence shown here is derived from an EMBL/GenBank/DDBJ whole genome shotgun (WGS) entry which is preliminary data.</text>
</comment>
<dbReference type="GO" id="GO:0003678">
    <property type="term" value="F:DNA helicase activity"/>
    <property type="evidence" value="ECO:0007669"/>
    <property type="project" value="TreeGrafter"/>
</dbReference>
<dbReference type="STRING" id="1817893.AUJ66_07210"/>
<keyword evidence="8 13" id="KW-0238">DNA-binding</keyword>
<dbReference type="AlphaFoldDB" id="A0A1J4S9Z3"/>